<keyword evidence="10" id="KW-1185">Reference proteome</keyword>
<dbReference type="GeneID" id="87936216"/>
<dbReference type="Proteomes" id="UP001326199">
    <property type="component" value="Unassembled WGS sequence"/>
</dbReference>
<dbReference type="InterPro" id="IPR035427">
    <property type="entry name" value="Tim10-like_dom_sf"/>
</dbReference>
<feature type="domain" description="Tim10-like" evidence="8">
    <location>
        <begin position="103"/>
        <end position="168"/>
    </location>
</feature>
<protein>
    <submittedName>
        <fullName evidence="9">Mitochondrial import inner membrane translocase subunit tim8</fullName>
    </submittedName>
</protein>
<comment type="similarity">
    <text evidence="2">Belongs to the small Tim family.</text>
</comment>
<evidence type="ECO:0000256" key="5">
    <source>
        <dbReference type="ARBA" id="ARBA00023010"/>
    </source>
</evidence>
<keyword evidence="4" id="KW-0813">Transport</keyword>
<keyword evidence="3" id="KW-0472">Membrane</keyword>
<evidence type="ECO:0000256" key="1">
    <source>
        <dbReference type="ARBA" id="ARBA00004137"/>
    </source>
</evidence>
<comment type="subcellular location">
    <subcellularLocation>
        <location evidence="1">Mitochondrion inner membrane</location>
        <topology evidence="1">Peripheral membrane protein</topology>
        <orientation evidence="1">Intermembrane side</orientation>
    </subcellularLocation>
</comment>
<evidence type="ECO:0000256" key="3">
    <source>
        <dbReference type="ARBA" id="ARBA00022792"/>
    </source>
</evidence>
<evidence type="ECO:0000313" key="10">
    <source>
        <dbReference type="Proteomes" id="UP001326199"/>
    </source>
</evidence>
<comment type="caution">
    <text evidence="9">The sequence shown here is derived from an EMBL/GenBank/DDBJ whole genome shotgun (WGS) entry which is preliminary data.</text>
</comment>
<dbReference type="SUPFAM" id="SSF144122">
    <property type="entry name" value="Tim10-like"/>
    <property type="match status" value="1"/>
</dbReference>
<accession>A0ABR0H1K3</accession>
<evidence type="ECO:0000256" key="6">
    <source>
        <dbReference type="ARBA" id="ARBA00023157"/>
    </source>
</evidence>
<keyword evidence="5" id="KW-0811">Translocation</keyword>
<keyword evidence="4" id="KW-0653">Protein transport</keyword>
<dbReference type="Gene3D" id="1.10.287.810">
    <property type="entry name" value="Mitochondrial import inner membrane translocase subunit tim13 like domains"/>
    <property type="match status" value="1"/>
</dbReference>
<keyword evidence="3" id="KW-0496">Mitochondrion</keyword>
<evidence type="ECO:0000256" key="7">
    <source>
        <dbReference type="ARBA" id="ARBA00023186"/>
    </source>
</evidence>
<dbReference type="Pfam" id="PF02953">
    <property type="entry name" value="zf-Tim10_DDP"/>
    <property type="match status" value="1"/>
</dbReference>
<keyword evidence="3" id="KW-0999">Mitochondrion inner membrane</keyword>
<dbReference type="InterPro" id="IPR004217">
    <property type="entry name" value="Tim10-like"/>
</dbReference>
<dbReference type="RefSeq" id="XP_062761876.1">
    <property type="nucleotide sequence ID" value="XM_062915873.1"/>
</dbReference>
<keyword evidence="7" id="KW-0143">Chaperone</keyword>
<name>A0ABR0H1K3_9PEZI</name>
<evidence type="ECO:0000256" key="2">
    <source>
        <dbReference type="ARBA" id="ARBA00006720"/>
    </source>
</evidence>
<evidence type="ECO:0000259" key="8">
    <source>
        <dbReference type="Pfam" id="PF02953"/>
    </source>
</evidence>
<evidence type="ECO:0000313" key="9">
    <source>
        <dbReference type="EMBL" id="KAK4661910.1"/>
    </source>
</evidence>
<keyword evidence="6" id="KW-1015">Disulfide bond</keyword>
<reference evidence="9 10" key="1">
    <citation type="journal article" date="2023" name="bioRxiv">
        <title>High-quality genome assemblies of four members of thePodospora anserinaspecies complex.</title>
        <authorList>
            <person name="Ament-Velasquez S.L."/>
            <person name="Vogan A.A."/>
            <person name="Wallerman O."/>
            <person name="Hartmann F."/>
            <person name="Gautier V."/>
            <person name="Silar P."/>
            <person name="Giraud T."/>
            <person name="Johannesson H."/>
        </authorList>
    </citation>
    <scope>NUCLEOTIDE SEQUENCE [LARGE SCALE GENOMIC DNA]</scope>
    <source>
        <strain evidence="9 10">CBS 411.78</strain>
    </source>
</reference>
<proteinExistence type="inferred from homology"/>
<sequence>MMNDVARCGPPLHLSYEPLIGHSQAAEYFWKNLGSLTTKSTQTGTQPYHHHHHHHLSDFLDLFFLISERRSATQTITKMSSSLALDQADIEKLNDKDKAELRQFFANEEQKSKIQSQSHALTSLCWKKCMASSSTFKSGALDGTEKACLANCVERFMDVNMATVRQLAGMGGRH</sequence>
<dbReference type="EMBL" id="JAFFHB010000009">
    <property type="protein sequence ID" value="KAK4661910.1"/>
    <property type="molecule type" value="Genomic_DNA"/>
</dbReference>
<organism evidence="9 10">
    <name type="scientific">Podospora pseudopauciseta</name>
    <dbReference type="NCBI Taxonomy" id="2093780"/>
    <lineage>
        <taxon>Eukaryota</taxon>
        <taxon>Fungi</taxon>
        <taxon>Dikarya</taxon>
        <taxon>Ascomycota</taxon>
        <taxon>Pezizomycotina</taxon>
        <taxon>Sordariomycetes</taxon>
        <taxon>Sordariomycetidae</taxon>
        <taxon>Sordariales</taxon>
        <taxon>Podosporaceae</taxon>
        <taxon>Podospora</taxon>
    </lineage>
</organism>
<evidence type="ECO:0000256" key="4">
    <source>
        <dbReference type="ARBA" id="ARBA00022927"/>
    </source>
</evidence>
<gene>
    <name evidence="9" type="primary">TIM8</name>
    <name evidence="9" type="ORF">QC763_708810</name>
</gene>